<evidence type="ECO:0000313" key="3">
    <source>
        <dbReference type="Proteomes" id="UP000001514"/>
    </source>
</evidence>
<dbReference type="PANTHER" id="PTHR31896:SF64">
    <property type="entry name" value="TRICHOTHECENE 3-O-ACETYLTRANSFERASE"/>
    <property type="match status" value="1"/>
</dbReference>
<dbReference type="KEGG" id="smo:SELMODRAFT_406582"/>
<dbReference type="Proteomes" id="UP000001514">
    <property type="component" value="Unassembled WGS sequence"/>
</dbReference>
<dbReference type="eggNOG" id="ENOG502QTJX">
    <property type="taxonomic scope" value="Eukaryota"/>
</dbReference>
<dbReference type="Pfam" id="PF02458">
    <property type="entry name" value="Transferase"/>
    <property type="match status" value="1"/>
</dbReference>
<name>D8R0T4_SELML</name>
<accession>D8R0T4</accession>
<keyword evidence="3" id="KW-1185">Reference proteome</keyword>
<dbReference type="InParanoid" id="D8R0T4"/>
<dbReference type="STRING" id="88036.D8R0T4"/>
<organism evidence="3">
    <name type="scientific">Selaginella moellendorffii</name>
    <name type="common">Spikemoss</name>
    <dbReference type="NCBI Taxonomy" id="88036"/>
    <lineage>
        <taxon>Eukaryota</taxon>
        <taxon>Viridiplantae</taxon>
        <taxon>Streptophyta</taxon>
        <taxon>Embryophyta</taxon>
        <taxon>Tracheophyta</taxon>
        <taxon>Lycopodiopsida</taxon>
        <taxon>Selaginellales</taxon>
        <taxon>Selaginellaceae</taxon>
        <taxon>Selaginella</taxon>
    </lineage>
</organism>
<dbReference type="OrthoDB" id="1862401at2759"/>
<dbReference type="HOGENOM" id="CLU_014546_3_3_1"/>
<dbReference type="GO" id="GO:0016747">
    <property type="term" value="F:acyltransferase activity, transferring groups other than amino-acyl groups"/>
    <property type="evidence" value="ECO:0000318"/>
    <property type="project" value="GO_Central"/>
</dbReference>
<evidence type="ECO:0000313" key="2">
    <source>
        <dbReference type="EMBL" id="EFJ33791.1"/>
    </source>
</evidence>
<evidence type="ECO:0000256" key="1">
    <source>
        <dbReference type="ARBA" id="ARBA00022679"/>
    </source>
</evidence>
<dbReference type="InterPro" id="IPR051283">
    <property type="entry name" value="Sec_Metabolite_Acyltrans"/>
</dbReference>
<sequence length="443" mass="50003">MVFVERSTLVRPASTVLNGFGFGNNTKTLLCIFSHMYQEFPYRNRLLFFRPPSQPFSKIITHMKQSLAAALSEFYPVAGRISVRKDMRMQLECNNHGVMFSEASCDRPLPEGDKFDLDPEFLLELSQAPGHEKDLKWPWPEDAPLLFIQVTEFSCGGVCVAMKYSHELMDGTSFWHFIQSWAEISCGKPISQPPYVVLFPIGIPPSDAPPPPVPSGGMLTLLDRNAPDPGLFGYKSFPRTRRFRFGKLKIQALNQRNPEYSTFQLLSSHIWWKVCLARGLGDKDTTKLFFAVNCRGRFPHLPKEYLGTPAAWAMASAKCGEMESLGMISSLIKKTIREFSEESWGVSAGFLEHYAGGESSDKAVLDMRPDRDLYIGSSFYFPVFHEFSWGTPCEMAMAQAPANGRMYYFPGKEKGSVDLYITLQHQAMDKLENDASFCDMQAS</sequence>
<gene>
    <name evidence="2" type="ORF">SELMODRAFT_406582</name>
</gene>
<dbReference type="GO" id="GO:0005737">
    <property type="term" value="C:cytoplasm"/>
    <property type="evidence" value="ECO:0000318"/>
    <property type="project" value="GO_Central"/>
</dbReference>
<dbReference type="EMBL" id="GL377570">
    <property type="protein sequence ID" value="EFJ33791.1"/>
    <property type="molecule type" value="Genomic_DNA"/>
</dbReference>
<dbReference type="OMA" id="QFFNTWA"/>
<dbReference type="AlphaFoldDB" id="D8R0T4"/>
<dbReference type="Gramene" id="EFJ33791">
    <property type="protein sequence ID" value="EFJ33791"/>
    <property type="gene ID" value="SELMODRAFT_406582"/>
</dbReference>
<protein>
    <submittedName>
        <fullName evidence="2">Uncharacterized protein</fullName>
    </submittedName>
</protein>
<dbReference type="PANTHER" id="PTHR31896">
    <property type="entry name" value="FAMILY REGULATORY PROTEIN, PUTATIVE (AFU_ORTHOLOGUE AFUA_3G14730)-RELATED"/>
    <property type="match status" value="1"/>
</dbReference>
<reference evidence="2 3" key="1">
    <citation type="journal article" date="2011" name="Science">
        <title>The Selaginella genome identifies genetic changes associated with the evolution of vascular plants.</title>
        <authorList>
            <person name="Banks J.A."/>
            <person name="Nishiyama T."/>
            <person name="Hasebe M."/>
            <person name="Bowman J.L."/>
            <person name="Gribskov M."/>
            <person name="dePamphilis C."/>
            <person name="Albert V.A."/>
            <person name="Aono N."/>
            <person name="Aoyama T."/>
            <person name="Ambrose B.A."/>
            <person name="Ashton N.W."/>
            <person name="Axtell M.J."/>
            <person name="Barker E."/>
            <person name="Barker M.S."/>
            <person name="Bennetzen J.L."/>
            <person name="Bonawitz N.D."/>
            <person name="Chapple C."/>
            <person name="Cheng C."/>
            <person name="Correa L.G."/>
            <person name="Dacre M."/>
            <person name="DeBarry J."/>
            <person name="Dreyer I."/>
            <person name="Elias M."/>
            <person name="Engstrom E.M."/>
            <person name="Estelle M."/>
            <person name="Feng L."/>
            <person name="Finet C."/>
            <person name="Floyd S.K."/>
            <person name="Frommer W.B."/>
            <person name="Fujita T."/>
            <person name="Gramzow L."/>
            <person name="Gutensohn M."/>
            <person name="Harholt J."/>
            <person name="Hattori M."/>
            <person name="Heyl A."/>
            <person name="Hirai T."/>
            <person name="Hiwatashi Y."/>
            <person name="Ishikawa M."/>
            <person name="Iwata M."/>
            <person name="Karol K.G."/>
            <person name="Koehler B."/>
            <person name="Kolukisaoglu U."/>
            <person name="Kubo M."/>
            <person name="Kurata T."/>
            <person name="Lalonde S."/>
            <person name="Li K."/>
            <person name="Li Y."/>
            <person name="Litt A."/>
            <person name="Lyons E."/>
            <person name="Manning G."/>
            <person name="Maruyama T."/>
            <person name="Michael T.P."/>
            <person name="Mikami K."/>
            <person name="Miyazaki S."/>
            <person name="Morinaga S."/>
            <person name="Murata T."/>
            <person name="Mueller-Roeber B."/>
            <person name="Nelson D.R."/>
            <person name="Obara M."/>
            <person name="Oguri Y."/>
            <person name="Olmstead R.G."/>
            <person name="Onodera N."/>
            <person name="Petersen B.L."/>
            <person name="Pils B."/>
            <person name="Prigge M."/>
            <person name="Rensing S.A."/>
            <person name="Riano-Pachon D.M."/>
            <person name="Roberts A.W."/>
            <person name="Sato Y."/>
            <person name="Scheller H.V."/>
            <person name="Schulz B."/>
            <person name="Schulz C."/>
            <person name="Shakirov E.V."/>
            <person name="Shibagaki N."/>
            <person name="Shinohara N."/>
            <person name="Shippen D.E."/>
            <person name="Soerensen I."/>
            <person name="Sotooka R."/>
            <person name="Sugimoto N."/>
            <person name="Sugita M."/>
            <person name="Sumikawa N."/>
            <person name="Tanurdzic M."/>
            <person name="Theissen G."/>
            <person name="Ulvskov P."/>
            <person name="Wakazuki S."/>
            <person name="Weng J.K."/>
            <person name="Willats W.W."/>
            <person name="Wipf D."/>
            <person name="Wolf P.G."/>
            <person name="Yang L."/>
            <person name="Zimmer A.D."/>
            <person name="Zhu Q."/>
            <person name="Mitros T."/>
            <person name="Hellsten U."/>
            <person name="Loque D."/>
            <person name="Otillar R."/>
            <person name="Salamov A."/>
            <person name="Schmutz J."/>
            <person name="Shapiro H."/>
            <person name="Lindquist E."/>
            <person name="Lucas S."/>
            <person name="Rokhsar D."/>
            <person name="Grigoriev I.V."/>
        </authorList>
    </citation>
    <scope>NUCLEOTIDE SEQUENCE [LARGE SCALE GENOMIC DNA]</scope>
</reference>
<proteinExistence type="predicted"/>
<keyword evidence="1" id="KW-0808">Transferase</keyword>
<dbReference type="Gene3D" id="3.30.559.10">
    <property type="entry name" value="Chloramphenicol acetyltransferase-like domain"/>
    <property type="match status" value="2"/>
</dbReference>
<dbReference type="InterPro" id="IPR023213">
    <property type="entry name" value="CAT-like_dom_sf"/>
</dbReference>